<dbReference type="SUPFAM" id="SSF109604">
    <property type="entry name" value="HD-domain/PDEase-like"/>
    <property type="match status" value="1"/>
</dbReference>
<dbReference type="InterPro" id="IPR001789">
    <property type="entry name" value="Sig_transdc_resp-reg_receiver"/>
</dbReference>
<feature type="modified residue" description="4-aspartylphosphate" evidence="1">
    <location>
        <position position="56"/>
    </location>
</feature>
<evidence type="ECO:0000313" key="5">
    <source>
        <dbReference type="Proteomes" id="UP000002601"/>
    </source>
</evidence>
<dbReference type="Gene3D" id="3.40.50.2300">
    <property type="match status" value="1"/>
</dbReference>
<dbReference type="PANTHER" id="PTHR45228:SF1">
    <property type="entry name" value="CYCLIC DI-GMP PHOSPHODIESTERASE TM_0186"/>
    <property type="match status" value="1"/>
</dbReference>
<dbReference type="OrthoDB" id="9769359at2"/>
<accession>C6C248</accession>
<reference evidence="4 5" key="1">
    <citation type="submission" date="2009-06" db="EMBL/GenBank/DDBJ databases">
        <title>Complete sequence of Desulfovibrio salexigens DSM 2638.</title>
        <authorList>
            <consortium name="US DOE Joint Genome Institute"/>
            <person name="Lucas S."/>
            <person name="Copeland A."/>
            <person name="Lapidus A."/>
            <person name="Glavina del Rio T."/>
            <person name="Tice H."/>
            <person name="Bruce D."/>
            <person name="Goodwin L."/>
            <person name="Pitluck S."/>
            <person name="Munk A.C."/>
            <person name="Brettin T."/>
            <person name="Detter J.C."/>
            <person name="Han C."/>
            <person name="Tapia R."/>
            <person name="Larimer F."/>
            <person name="Land M."/>
            <person name="Hauser L."/>
            <person name="Kyrpides N."/>
            <person name="Anderson I."/>
            <person name="Wall J.D."/>
            <person name="Arkin A.P."/>
            <person name="Dehal P."/>
            <person name="Chivian D."/>
            <person name="Giles B."/>
            <person name="Hazen T.C."/>
        </authorList>
    </citation>
    <scope>NUCLEOTIDE SEQUENCE [LARGE SCALE GENOMIC DNA]</scope>
    <source>
        <strain evidence="5">ATCC 14822 / DSM 2638 / NCIMB 8403 / VKM B-1763</strain>
    </source>
</reference>
<dbReference type="PROSITE" id="PS51832">
    <property type="entry name" value="HD_GYP"/>
    <property type="match status" value="1"/>
</dbReference>
<dbReference type="KEGG" id="dsa:Desal_3198"/>
<dbReference type="CDD" id="cd17555">
    <property type="entry name" value="REC_RssB-like"/>
    <property type="match status" value="1"/>
</dbReference>
<dbReference type="RefSeq" id="WP_015853065.1">
    <property type="nucleotide sequence ID" value="NC_012881.1"/>
</dbReference>
<dbReference type="Proteomes" id="UP000002601">
    <property type="component" value="Chromosome"/>
</dbReference>
<dbReference type="Pfam" id="PF00072">
    <property type="entry name" value="Response_reg"/>
    <property type="match status" value="1"/>
</dbReference>
<name>C6C248_MARSD</name>
<gene>
    <name evidence="4" type="ordered locus">Desal_3198</name>
</gene>
<dbReference type="InterPro" id="IPR052020">
    <property type="entry name" value="Cyclic_di-GMP/3'3'-cGAMP_PDE"/>
</dbReference>
<evidence type="ECO:0000256" key="1">
    <source>
        <dbReference type="PROSITE-ProRule" id="PRU00169"/>
    </source>
</evidence>
<dbReference type="HOGENOM" id="CLU_000445_92_10_7"/>
<evidence type="ECO:0000259" key="2">
    <source>
        <dbReference type="PROSITE" id="PS50110"/>
    </source>
</evidence>
<dbReference type="STRING" id="526222.Desal_3198"/>
<dbReference type="CDD" id="cd00077">
    <property type="entry name" value="HDc"/>
    <property type="match status" value="1"/>
</dbReference>
<dbReference type="InterPro" id="IPR003607">
    <property type="entry name" value="HD/PDEase_dom"/>
</dbReference>
<dbReference type="GO" id="GO:0016787">
    <property type="term" value="F:hydrolase activity"/>
    <property type="evidence" value="ECO:0007669"/>
    <property type="project" value="UniProtKB-KW"/>
</dbReference>
<sequence>MDNSELTILVIDDEDFVRETISDYLTDSGFNIIDAGDGEEGLEIFRRENPDAVLVDLNMPKVDGFEVLTQVSAESPDTPIIVVSGAGLIQDAIKAVRLGAWDFVTKPIVDLNILEHALGQGLERATLIKENRRYKEHLEAEVEKRTEDLRNEIKVRREAQDALMAIQDEVIETQKEVILTLGEVVENRSNETANHVRRVAELSYILARRYGLSKEEADLLRLASPMHDVGKIGIPDTVLNKPGRLTPEEFELIKTHTTIGHEILKHSERPIFKAAAIVAFEHHEWWNGEGYPRQLAGEDIHVYGRITGIVDVFDALGSERVYKKAWPIDKIKDYFEEGKGKQFDPHLTDLFFENLDDILELRRSFPDG</sequence>
<keyword evidence="4" id="KW-0378">Hydrolase</keyword>
<dbReference type="PANTHER" id="PTHR45228">
    <property type="entry name" value="CYCLIC DI-GMP PHOSPHODIESTERASE TM_0186-RELATED"/>
    <property type="match status" value="1"/>
</dbReference>
<protein>
    <submittedName>
        <fullName evidence="4">Response regulator receiver modulated metal dependent phosphohydrolase</fullName>
    </submittedName>
</protein>
<keyword evidence="5" id="KW-1185">Reference proteome</keyword>
<evidence type="ECO:0000313" key="4">
    <source>
        <dbReference type="EMBL" id="ACS81249.1"/>
    </source>
</evidence>
<proteinExistence type="predicted"/>
<feature type="domain" description="HD-GYP" evidence="3">
    <location>
        <begin position="170"/>
        <end position="367"/>
    </location>
</feature>
<dbReference type="Pfam" id="PF13487">
    <property type="entry name" value="HD_5"/>
    <property type="match status" value="1"/>
</dbReference>
<dbReference type="PROSITE" id="PS50110">
    <property type="entry name" value="RESPONSE_REGULATORY"/>
    <property type="match status" value="1"/>
</dbReference>
<dbReference type="InterPro" id="IPR049510">
    <property type="entry name" value="RssB-like_REC"/>
</dbReference>
<organism evidence="4 5">
    <name type="scientific">Maridesulfovibrio salexigens (strain ATCC 14822 / DSM 2638 / NCIMB 8403 / VKM B-1763)</name>
    <name type="common">Desulfovibrio salexigens</name>
    <dbReference type="NCBI Taxonomy" id="526222"/>
    <lineage>
        <taxon>Bacteria</taxon>
        <taxon>Pseudomonadati</taxon>
        <taxon>Thermodesulfobacteriota</taxon>
        <taxon>Desulfovibrionia</taxon>
        <taxon>Desulfovibrionales</taxon>
        <taxon>Desulfovibrionaceae</taxon>
        <taxon>Maridesulfovibrio</taxon>
    </lineage>
</organism>
<feature type="domain" description="Response regulatory" evidence="2">
    <location>
        <begin position="7"/>
        <end position="121"/>
    </location>
</feature>
<dbReference type="SMART" id="SM00448">
    <property type="entry name" value="REC"/>
    <property type="match status" value="1"/>
</dbReference>
<dbReference type="SUPFAM" id="SSF52172">
    <property type="entry name" value="CheY-like"/>
    <property type="match status" value="1"/>
</dbReference>
<dbReference type="AlphaFoldDB" id="C6C248"/>
<dbReference type="SMART" id="SM00471">
    <property type="entry name" value="HDc"/>
    <property type="match status" value="1"/>
</dbReference>
<dbReference type="eggNOG" id="COG3437">
    <property type="taxonomic scope" value="Bacteria"/>
</dbReference>
<keyword evidence="1" id="KW-0597">Phosphoprotein</keyword>
<dbReference type="GO" id="GO:0000160">
    <property type="term" value="P:phosphorelay signal transduction system"/>
    <property type="evidence" value="ECO:0007669"/>
    <property type="project" value="InterPro"/>
</dbReference>
<dbReference type="InterPro" id="IPR011006">
    <property type="entry name" value="CheY-like_superfamily"/>
</dbReference>
<evidence type="ECO:0000259" key="3">
    <source>
        <dbReference type="PROSITE" id="PS51832"/>
    </source>
</evidence>
<dbReference type="Gene3D" id="1.10.3210.10">
    <property type="entry name" value="Hypothetical protein af1432"/>
    <property type="match status" value="1"/>
</dbReference>
<dbReference type="InterPro" id="IPR037522">
    <property type="entry name" value="HD_GYP_dom"/>
</dbReference>
<dbReference type="EMBL" id="CP001649">
    <property type="protein sequence ID" value="ACS81249.1"/>
    <property type="molecule type" value="Genomic_DNA"/>
</dbReference>
<dbReference type="Gene3D" id="1.20.5.390">
    <property type="entry name" value="L1 transposable element, trimerization domain"/>
    <property type="match status" value="1"/>
</dbReference>